<keyword evidence="1" id="KW-0472">Membrane</keyword>
<evidence type="ECO:0000313" key="2">
    <source>
        <dbReference type="EMBL" id="CAG7824391.1"/>
    </source>
</evidence>
<name>A0A8J2L102_9HEXA</name>
<feature type="transmembrane region" description="Helical" evidence="1">
    <location>
        <begin position="266"/>
        <end position="287"/>
    </location>
</feature>
<organism evidence="2 3">
    <name type="scientific">Allacma fusca</name>
    <dbReference type="NCBI Taxonomy" id="39272"/>
    <lineage>
        <taxon>Eukaryota</taxon>
        <taxon>Metazoa</taxon>
        <taxon>Ecdysozoa</taxon>
        <taxon>Arthropoda</taxon>
        <taxon>Hexapoda</taxon>
        <taxon>Collembola</taxon>
        <taxon>Symphypleona</taxon>
        <taxon>Sminthuridae</taxon>
        <taxon>Allacma</taxon>
    </lineage>
</organism>
<feature type="non-terminal residue" evidence="2">
    <location>
        <position position="1"/>
    </location>
</feature>
<proteinExistence type="predicted"/>
<feature type="transmembrane region" description="Helical" evidence="1">
    <location>
        <begin position="91"/>
        <end position="113"/>
    </location>
</feature>
<feature type="transmembrane region" description="Helical" evidence="1">
    <location>
        <begin position="16"/>
        <end position="37"/>
    </location>
</feature>
<dbReference type="EMBL" id="CAJVCH010532597">
    <property type="protein sequence ID" value="CAG7824391.1"/>
    <property type="molecule type" value="Genomic_DNA"/>
</dbReference>
<protein>
    <submittedName>
        <fullName evidence="2">Uncharacterized protein</fullName>
    </submittedName>
</protein>
<sequence>YVIHLQTQFTMLTKHEVRWCLATLWIASVVGVLPLEVDRKNGKIHESKSRLKKCGFKMQLGFGILHILYLAGTWLRMLIAPDGYKLIDMAIQPVVLLGALISLYNAVALLIYYPQGTVLVFNELYSGTDAPVKFRWLEYSIQEFFTILSFLSVYLAWSMLFPLIVLDPTSPFFVGSICNLESAWHAVFFGALEILLIYFIGGPLTLSIFIQLSMFVQTSSVIRNQVSKLRDLENLTQDRLWSALQSCRRVNLNIVLYNQSFAYTHYLFKISSITASVVCIFCGLEWLQSAPVHAFPIMVIGVEVMIVFVIMYDNAFGIPEAMESLKERILMVSVLYEDSRKHGYTKRTVKAVSNSGVKVGSFSTFESTSTPVFVDFVMKNVVNLLLAF</sequence>
<feature type="transmembrane region" description="Helical" evidence="1">
    <location>
        <begin position="186"/>
        <end position="210"/>
    </location>
</feature>
<evidence type="ECO:0000256" key="1">
    <source>
        <dbReference type="SAM" id="Phobius"/>
    </source>
</evidence>
<accession>A0A8J2L102</accession>
<feature type="transmembrane region" description="Helical" evidence="1">
    <location>
        <begin position="293"/>
        <end position="312"/>
    </location>
</feature>
<reference evidence="2" key="1">
    <citation type="submission" date="2021-06" db="EMBL/GenBank/DDBJ databases">
        <authorList>
            <person name="Hodson N. C."/>
            <person name="Mongue J. A."/>
            <person name="Jaron S. K."/>
        </authorList>
    </citation>
    <scope>NUCLEOTIDE SEQUENCE</scope>
</reference>
<comment type="caution">
    <text evidence="2">The sequence shown here is derived from an EMBL/GenBank/DDBJ whole genome shotgun (WGS) entry which is preliminary data.</text>
</comment>
<gene>
    <name evidence="2" type="ORF">AFUS01_LOCUS34549</name>
</gene>
<evidence type="ECO:0000313" key="3">
    <source>
        <dbReference type="Proteomes" id="UP000708208"/>
    </source>
</evidence>
<keyword evidence="1" id="KW-0812">Transmembrane</keyword>
<dbReference type="AlphaFoldDB" id="A0A8J2L102"/>
<keyword evidence="1" id="KW-1133">Transmembrane helix</keyword>
<keyword evidence="3" id="KW-1185">Reference proteome</keyword>
<feature type="transmembrane region" description="Helical" evidence="1">
    <location>
        <begin position="144"/>
        <end position="166"/>
    </location>
</feature>
<feature type="transmembrane region" description="Helical" evidence="1">
    <location>
        <begin position="58"/>
        <end position="79"/>
    </location>
</feature>
<dbReference type="Proteomes" id="UP000708208">
    <property type="component" value="Unassembled WGS sequence"/>
</dbReference>